<organism evidence="2">
    <name type="scientific">viral metagenome</name>
    <dbReference type="NCBI Taxonomy" id="1070528"/>
    <lineage>
        <taxon>unclassified sequences</taxon>
        <taxon>metagenomes</taxon>
        <taxon>organismal metagenomes</taxon>
    </lineage>
</organism>
<name>A0A2V0RBR4_9ZZZZ</name>
<reference evidence="2" key="1">
    <citation type="submission" date="2017-04" db="EMBL/GenBank/DDBJ databases">
        <title>Unveiling RNA virosphere associated with marine microorganisms.</title>
        <authorList>
            <person name="Urayama S."/>
            <person name="Takaki Y."/>
            <person name="Nishi S."/>
            <person name="Yoshida Y."/>
            <person name="Deguchi S."/>
            <person name="Takai K."/>
            <person name="Nunoura T."/>
        </authorList>
    </citation>
    <scope>NUCLEOTIDE SEQUENCE</scope>
</reference>
<proteinExistence type="predicted"/>
<dbReference type="EMBL" id="BDQE01000090">
    <property type="protein sequence ID" value="GBH22796.1"/>
    <property type="molecule type" value="Genomic_RNA"/>
</dbReference>
<dbReference type="InterPro" id="IPR043502">
    <property type="entry name" value="DNA/RNA_pol_sf"/>
</dbReference>
<protein>
    <submittedName>
        <fullName evidence="2">RdRp</fullName>
    </submittedName>
</protein>
<comment type="caution">
    <text evidence="2">The sequence shown here is derived from an EMBL/GenBank/DDBJ whole genome shotgun (WGS) entry which is preliminary data.</text>
</comment>
<evidence type="ECO:0000256" key="1">
    <source>
        <dbReference type="ARBA" id="ARBA00022741"/>
    </source>
</evidence>
<accession>A0A2V0RBR4</accession>
<dbReference type="InterPro" id="IPR001795">
    <property type="entry name" value="RNA-dir_pol_luteovirus"/>
</dbReference>
<keyword evidence="1" id="KW-0547">Nucleotide-binding</keyword>
<dbReference type="Pfam" id="PF02123">
    <property type="entry name" value="RdRP_4"/>
    <property type="match status" value="1"/>
</dbReference>
<evidence type="ECO:0000313" key="2">
    <source>
        <dbReference type="EMBL" id="GBH22796.1"/>
    </source>
</evidence>
<sequence length="752" mass="84274">MVTEKALSANDSSLGAWFALNAWHTPVQLEKTDKLSFEELANVLDLEVKVAEIGKQGAGLAFYEKIRNDDRKFYPLKQHIGAQTKVNVFFRDVFRDVVEYHEDVSDLWVSLGTDGFFNDEASGWLMWLVVAKQVVGLERAAKFFSLLRDEDSAKVISNAVKGLGLTTTGWGSLVCEINCLKGRGVGEPSPNEDVKARIDAKEFIGNKSCGIGEEIRPMVRRVIASEMLKTPVWKSKEDVWDRRWLTTKAGAHSQFFETKALGGKLNLPELPTRREFSENCKDNMIAYGSPIVEAGLSWKLEHGKTRAIYSCDTRSYFTFDYLLKPVEEVWSNRATLLNPGKNREDVLYKKISGAGECKVMLDYDDFNSQHSIEAMQVVIEEATIGAPAEIREWAVESLQNMYVHWHDGESLKRERMVGTLPSGHRATTFINTILNTAYIWHVNGGPPELDMLHTGDDVVGSGTVENCEKLMQTVLGSSLRTNVSKQAIGRRGEFLRAGFNNDLARGYVPRAISSLVSGNWLTLGTNSKVSFVNSVLGACWNVAVRSQFREIGLLLRTTFERRVEELGVYTCPLLTFKISFDGTPVWSASKYKGLMLRYSEGGIRKVRVRSGKSHATNDYLNKFVNNEVLQMFGVKRSDVKRVMLAASYKPREEGSPKLRIVAVPHDAPLPIREDFRLRAVAREEFATTFLSGKSLSSEERQCLRALTATAGTKVLQRWPISCLGRLTWQILNQMASIITTPAVVTPHYAVLK</sequence>
<dbReference type="GO" id="GO:0000166">
    <property type="term" value="F:nucleotide binding"/>
    <property type="evidence" value="ECO:0007669"/>
    <property type="project" value="UniProtKB-KW"/>
</dbReference>
<dbReference type="SUPFAM" id="SSF56672">
    <property type="entry name" value="DNA/RNA polymerases"/>
    <property type="match status" value="1"/>
</dbReference>
<dbReference type="AlphaFoldDB" id="A0A2V0RBR4"/>
<dbReference type="GO" id="GO:0003968">
    <property type="term" value="F:RNA-directed RNA polymerase activity"/>
    <property type="evidence" value="ECO:0007669"/>
    <property type="project" value="InterPro"/>
</dbReference>
<dbReference type="GO" id="GO:0006351">
    <property type="term" value="P:DNA-templated transcription"/>
    <property type="evidence" value="ECO:0007669"/>
    <property type="project" value="InterPro"/>
</dbReference>
<dbReference type="GO" id="GO:0003723">
    <property type="term" value="F:RNA binding"/>
    <property type="evidence" value="ECO:0007669"/>
    <property type="project" value="InterPro"/>
</dbReference>